<gene>
    <name evidence="2" type="ORF">DBZ36_07740</name>
</gene>
<accession>A0A420EI07</accession>
<proteinExistence type="predicted"/>
<dbReference type="GO" id="GO:0009231">
    <property type="term" value="P:riboflavin biosynthetic process"/>
    <property type="evidence" value="ECO:0007669"/>
    <property type="project" value="InterPro"/>
</dbReference>
<dbReference type="GO" id="GO:0008703">
    <property type="term" value="F:5-amino-6-(5-phosphoribosylamino)uracil reductase activity"/>
    <property type="evidence" value="ECO:0007669"/>
    <property type="project" value="InterPro"/>
</dbReference>
<dbReference type="SUPFAM" id="SSF53597">
    <property type="entry name" value="Dihydrofolate reductase-like"/>
    <property type="match status" value="1"/>
</dbReference>
<dbReference type="InterPro" id="IPR050765">
    <property type="entry name" value="Riboflavin_Biosynth_HTPR"/>
</dbReference>
<dbReference type="RefSeq" id="WP_120354327.1">
    <property type="nucleotide sequence ID" value="NZ_RAQO01000004.1"/>
</dbReference>
<dbReference type="OrthoDB" id="9782335at2"/>
<evidence type="ECO:0000313" key="3">
    <source>
        <dbReference type="Proteomes" id="UP000286482"/>
    </source>
</evidence>
<comment type="caution">
    <text evidence="2">The sequence shown here is derived from an EMBL/GenBank/DDBJ whole genome shotgun (WGS) entry which is preliminary data.</text>
</comment>
<dbReference type="InterPro" id="IPR024072">
    <property type="entry name" value="DHFR-like_dom_sf"/>
</dbReference>
<dbReference type="PANTHER" id="PTHR38011:SF11">
    <property type="entry name" value="2,5-DIAMINO-6-RIBOSYLAMINO-4(3H)-PYRIMIDINONE 5'-PHOSPHATE REDUCTASE"/>
    <property type="match status" value="1"/>
</dbReference>
<sequence>MKCSVYIAASLDGFIAKTDGSVDWLHTTGKPEADLGEHADMGFGDYMASIDCMIMGRKCMQSIAAMELTAEQWPYGDTRIIVLSNTLTSAPDSLKDKVEMYSGDLKDLITQLDKDGHKHAYVDGGNTIQAFINLQLIDEMTITQLPILIGEGIPLFAKTNQDIKLEHAQATAFANDFVQVKYSLNYS</sequence>
<dbReference type="EMBL" id="RAQO01000004">
    <property type="protein sequence ID" value="RKF20323.1"/>
    <property type="molecule type" value="Genomic_DNA"/>
</dbReference>
<organism evidence="2 3">
    <name type="scientific">Alginatibacterium sediminis</name>
    <dbReference type="NCBI Taxonomy" id="2164068"/>
    <lineage>
        <taxon>Bacteria</taxon>
        <taxon>Pseudomonadati</taxon>
        <taxon>Pseudomonadota</taxon>
        <taxon>Gammaproteobacteria</taxon>
        <taxon>Alteromonadales</taxon>
        <taxon>Alteromonadaceae</taxon>
        <taxon>Alginatibacterium</taxon>
    </lineage>
</organism>
<dbReference type="PANTHER" id="PTHR38011">
    <property type="entry name" value="DIHYDROFOLATE REDUCTASE FAMILY PROTEIN (AFU_ORTHOLOGUE AFUA_8G06820)"/>
    <property type="match status" value="1"/>
</dbReference>
<dbReference type="InterPro" id="IPR002734">
    <property type="entry name" value="RibDG_C"/>
</dbReference>
<protein>
    <submittedName>
        <fullName evidence="2">Dihydrofolate reductase</fullName>
    </submittedName>
</protein>
<feature type="domain" description="Bacterial bifunctional deaminase-reductase C-terminal" evidence="1">
    <location>
        <begin position="7"/>
        <end position="178"/>
    </location>
</feature>
<dbReference type="Gene3D" id="3.40.430.10">
    <property type="entry name" value="Dihydrofolate Reductase, subunit A"/>
    <property type="match status" value="1"/>
</dbReference>
<dbReference type="Pfam" id="PF01872">
    <property type="entry name" value="RibD_C"/>
    <property type="match status" value="1"/>
</dbReference>
<name>A0A420EI07_9ALTE</name>
<keyword evidence="3" id="KW-1185">Reference proteome</keyword>
<dbReference type="Proteomes" id="UP000286482">
    <property type="component" value="Unassembled WGS sequence"/>
</dbReference>
<reference evidence="2 3" key="1">
    <citation type="submission" date="2018-09" db="EMBL/GenBank/DDBJ databases">
        <authorList>
            <person name="Wang Z."/>
        </authorList>
    </citation>
    <scope>NUCLEOTIDE SEQUENCE [LARGE SCALE GENOMIC DNA]</scope>
    <source>
        <strain evidence="2 3">ALS 81</strain>
    </source>
</reference>
<dbReference type="AlphaFoldDB" id="A0A420EI07"/>
<evidence type="ECO:0000259" key="1">
    <source>
        <dbReference type="Pfam" id="PF01872"/>
    </source>
</evidence>
<evidence type="ECO:0000313" key="2">
    <source>
        <dbReference type="EMBL" id="RKF20323.1"/>
    </source>
</evidence>